<dbReference type="RefSeq" id="WP_129523812.1">
    <property type="nucleotide sequence ID" value="NZ_SDPV01000001.1"/>
</dbReference>
<name>A0A4Q2KLY4_9SPHN</name>
<keyword evidence="2" id="KW-0560">Oxidoreductase</keyword>
<proteinExistence type="inferred from homology"/>
<organism evidence="3 4">
    <name type="scientific">Pelagerythrobacter rhizovicinus</name>
    <dbReference type="NCBI Taxonomy" id="2268576"/>
    <lineage>
        <taxon>Bacteria</taxon>
        <taxon>Pseudomonadati</taxon>
        <taxon>Pseudomonadota</taxon>
        <taxon>Alphaproteobacteria</taxon>
        <taxon>Sphingomonadales</taxon>
        <taxon>Erythrobacteraceae</taxon>
        <taxon>Pelagerythrobacter</taxon>
    </lineage>
</organism>
<dbReference type="PANTHER" id="PTHR43639">
    <property type="entry name" value="OXIDOREDUCTASE, SHORT-CHAIN DEHYDROGENASE/REDUCTASE FAMILY (AFU_ORTHOLOGUE AFUA_5G02870)"/>
    <property type="match status" value="1"/>
</dbReference>
<dbReference type="GO" id="GO:0016491">
    <property type="term" value="F:oxidoreductase activity"/>
    <property type="evidence" value="ECO:0007669"/>
    <property type="project" value="UniProtKB-KW"/>
</dbReference>
<dbReference type="PANTHER" id="PTHR43639:SF1">
    <property type="entry name" value="SHORT-CHAIN DEHYDROGENASE_REDUCTASE FAMILY PROTEIN"/>
    <property type="match status" value="1"/>
</dbReference>
<dbReference type="Proteomes" id="UP000293623">
    <property type="component" value="Unassembled WGS sequence"/>
</dbReference>
<reference evidence="3 4" key="1">
    <citation type="submission" date="2019-01" db="EMBL/GenBank/DDBJ databases">
        <title>Altererythrobacter rhizovicinus sp. nov., isolated from the rhizosphere soil of Haloxylon ammodendron.</title>
        <authorList>
            <person name="Li H.-P."/>
            <person name="Gou J.-Y."/>
            <person name="Yao D."/>
            <person name="Han Q.-Q."/>
            <person name="Shao K.-Z."/>
            <person name="Zhao Q."/>
            <person name="Zhang J.-L."/>
        </authorList>
    </citation>
    <scope>NUCLEOTIDE SEQUENCE [LARGE SCALE GENOMIC DNA]</scope>
    <source>
        <strain evidence="3 4">AY-3R</strain>
    </source>
</reference>
<protein>
    <submittedName>
        <fullName evidence="3">SDR family NAD(P)-dependent oxidoreductase</fullName>
    </submittedName>
</protein>
<dbReference type="Gene3D" id="3.40.50.720">
    <property type="entry name" value="NAD(P)-binding Rossmann-like Domain"/>
    <property type="match status" value="1"/>
</dbReference>
<evidence type="ECO:0000256" key="1">
    <source>
        <dbReference type="ARBA" id="ARBA00006484"/>
    </source>
</evidence>
<dbReference type="AlphaFoldDB" id="A0A4Q2KLY4"/>
<evidence type="ECO:0000313" key="4">
    <source>
        <dbReference type="Proteomes" id="UP000293623"/>
    </source>
</evidence>
<dbReference type="InterPro" id="IPR002347">
    <property type="entry name" value="SDR_fam"/>
</dbReference>
<comment type="caution">
    <text evidence="3">The sequence shown here is derived from an EMBL/GenBank/DDBJ whole genome shotgun (WGS) entry which is preliminary data.</text>
</comment>
<dbReference type="EMBL" id="SDPV01000001">
    <property type="protein sequence ID" value="RXZ66338.1"/>
    <property type="molecule type" value="Genomic_DNA"/>
</dbReference>
<comment type="similarity">
    <text evidence="1">Belongs to the short-chain dehydrogenases/reductases (SDR) family.</text>
</comment>
<dbReference type="Pfam" id="PF00106">
    <property type="entry name" value="adh_short"/>
    <property type="match status" value="1"/>
</dbReference>
<accession>A0A4Q2KLY4</accession>
<dbReference type="InterPro" id="IPR036291">
    <property type="entry name" value="NAD(P)-bd_dom_sf"/>
</dbReference>
<dbReference type="SUPFAM" id="SSF51735">
    <property type="entry name" value="NAD(P)-binding Rossmann-fold domains"/>
    <property type="match status" value="1"/>
</dbReference>
<sequence>MQLHFGLTGRNYLITGANSGIGRAIAIALGVQGANVAVHYLPATAGAPSAAHPILGVDAALEVVETVRRFGANAATLAADLSSESDVAAPVSEAEQAVEPLDGLVNNAAACELPDSLSA</sequence>
<evidence type="ECO:0000313" key="3">
    <source>
        <dbReference type="EMBL" id="RXZ66338.1"/>
    </source>
</evidence>
<evidence type="ECO:0000256" key="2">
    <source>
        <dbReference type="ARBA" id="ARBA00023002"/>
    </source>
</evidence>
<dbReference type="PRINTS" id="PR00081">
    <property type="entry name" value="GDHRDH"/>
</dbReference>
<keyword evidence="4" id="KW-1185">Reference proteome</keyword>
<gene>
    <name evidence="3" type="ORF">ETX26_06485</name>
</gene>
<dbReference type="OrthoDB" id="9809287at2"/>